<dbReference type="GO" id="GO:0004573">
    <property type="term" value="F:Glc3Man9GlcNAc2 oligosaccharide glucosidase activity"/>
    <property type="evidence" value="ECO:0007669"/>
    <property type="project" value="InterPro"/>
</dbReference>
<evidence type="ECO:0000313" key="2">
    <source>
        <dbReference type="EMBL" id="SDO37402.1"/>
    </source>
</evidence>
<keyword evidence="3" id="KW-1185">Reference proteome</keyword>
<feature type="domain" description="Mannosylglycerate hydrolase MGH1-like glycoside hydrolase" evidence="1">
    <location>
        <begin position="423"/>
        <end position="647"/>
    </location>
</feature>
<dbReference type="Proteomes" id="UP000199004">
    <property type="component" value="Unassembled WGS sequence"/>
</dbReference>
<dbReference type="STRING" id="1005944.SAMN05192576_3878"/>
<dbReference type="OrthoDB" id="9798687at2"/>
<dbReference type="InterPro" id="IPR004888">
    <property type="entry name" value="Glycoside_hydrolase_63"/>
</dbReference>
<gene>
    <name evidence="2" type="ORF">SAMN05192576_3878</name>
</gene>
<organism evidence="2 3">
    <name type="scientific">Nocardioides szechwanensis</name>
    <dbReference type="NCBI Taxonomy" id="1005944"/>
    <lineage>
        <taxon>Bacteria</taxon>
        <taxon>Bacillati</taxon>
        <taxon>Actinomycetota</taxon>
        <taxon>Actinomycetes</taxon>
        <taxon>Propionibacteriales</taxon>
        <taxon>Nocardioidaceae</taxon>
        <taxon>Nocardioides</taxon>
    </lineage>
</organism>
<proteinExistence type="predicted"/>
<sequence>MATAEDDRLRAANVDGVPWRQWGPYLSDRQWGTVREDTSPGGDAWNSFPHDHARSRAYGWGEDGLLGISDDAQRLCFAIAVWNEADPIVKERLFGLTNGEGNHGEDVKEYYFYQDSTPTHSWMRALYKYPQAAFPYDDLLRTNAARGKGDAEYELVDTGVFDDQRYFDVEMVYAKAGPDDLLIQVTATNRGPDPAVLHLLPTLWLRNTWWDERDGADTPRPRLTADAKARRITVDCPGLEPYTLAWEDDADVLVTENETNWGRISGGSNPTPYVKDGINDAVVNGRAEAVNPDLTGTKAAVRRRVELGPGESVTMRLRLATSMPRSPFDKLTDKVVAQRRAEADDFYASITPPSVTADSALVMRQALAGMLWSKQFYCYDLDRWLSERDVHPLRSETSLDNRNARWFHMVAGDIISMPDCWEYPWFAAWDLAFHTMTLAMVDTAFARDQIRLLLGERYLHPSGQIPAYEWNFSDVNPPVHALATLFSHVEDVDISGEEDHAFLTDVFGKLVLNFTWWVNRKDANGANAFEGGFLGLDNIAVFDRSAAQLPTGGRLEQADGTAWMALYCQTMLELSLELAATDPQYDGMALKFVEHFLYIAAAMERGDGMWDDEDGFFYDQLRLPDGSAERLRVRSMVGLIPLCAVTVVPAEAFGTLSDRLAEFMGRHPDLLGQLADPMVPGVADRRLLTLLNEERLRSVLCYLLDEEEFLSPHGIRALSRFHRDHPFSMDVNGQTFGVGYLPGESDSGMFGGNSNWRGPVWMPVNFMIIRALLQYYLYYGDEFTVEMPTGSGNQRTLFEVAHELSDRLVGIFVADDEGRRPVFGGVELFQTDEHWRDNVLFYEYFHGDNGAGIGASHQTGWTGLVAKLIQLFGTLDAAEVLAEERPHPSTKLFRRDA</sequence>
<dbReference type="SUPFAM" id="SSF48208">
    <property type="entry name" value="Six-hairpin glycosidases"/>
    <property type="match status" value="1"/>
</dbReference>
<dbReference type="Pfam" id="PF22422">
    <property type="entry name" value="MGH1-like_GH"/>
    <property type="match status" value="1"/>
</dbReference>
<reference evidence="2 3" key="1">
    <citation type="submission" date="2016-10" db="EMBL/GenBank/DDBJ databases">
        <authorList>
            <person name="de Groot N.N."/>
        </authorList>
    </citation>
    <scope>NUCLEOTIDE SEQUENCE [LARGE SCALE GENOMIC DNA]</scope>
    <source>
        <strain evidence="2 3">CGMCC 1.11147</strain>
    </source>
</reference>
<dbReference type="EMBL" id="FNIC01000008">
    <property type="protein sequence ID" value="SDO37402.1"/>
    <property type="molecule type" value="Genomic_DNA"/>
</dbReference>
<dbReference type="RefSeq" id="WP_091026461.1">
    <property type="nucleotide sequence ID" value="NZ_BKAE01000012.1"/>
</dbReference>
<evidence type="ECO:0000313" key="3">
    <source>
        <dbReference type="Proteomes" id="UP000199004"/>
    </source>
</evidence>
<protein>
    <recommendedName>
        <fullName evidence="1">Mannosylglycerate hydrolase MGH1-like glycoside hydrolase domain-containing protein</fullName>
    </recommendedName>
</protein>
<accession>A0A1H0J1D1</accession>
<dbReference type="InterPro" id="IPR054491">
    <property type="entry name" value="MGH1-like_GH"/>
</dbReference>
<dbReference type="Gene3D" id="1.50.10.10">
    <property type="match status" value="1"/>
</dbReference>
<evidence type="ECO:0000259" key="1">
    <source>
        <dbReference type="Pfam" id="PF22422"/>
    </source>
</evidence>
<dbReference type="InterPro" id="IPR008928">
    <property type="entry name" value="6-hairpin_glycosidase_sf"/>
</dbReference>
<dbReference type="PANTHER" id="PTHR10412">
    <property type="entry name" value="MANNOSYL-OLIGOSACCHARIDE GLUCOSIDASE"/>
    <property type="match status" value="1"/>
</dbReference>
<dbReference type="InterPro" id="IPR012341">
    <property type="entry name" value="6hp_glycosidase-like_sf"/>
</dbReference>
<name>A0A1H0J1D1_9ACTN</name>
<dbReference type="AlphaFoldDB" id="A0A1H0J1D1"/>
<dbReference type="GO" id="GO:0009311">
    <property type="term" value="P:oligosaccharide metabolic process"/>
    <property type="evidence" value="ECO:0007669"/>
    <property type="project" value="InterPro"/>
</dbReference>
<dbReference type="PANTHER" id="PTHR10412:SF10">
    <property type="entry name" value="GLYCOSYL HYDROLASE FAMILY 63 C-TERMINAL DOMAIN-CONTAINING PROTEIN"/>
    <property type="match status" value="1"/>
</dbReference>